<dbReference type="SUPFAM" id="SSF56112">
    <property type="entry name" value="Protein kinase-like (PK-like)"/>
    <property type="match status" value="1"/>
</dbReference>
<dbReference type="Pfam" id="PF07714">
    <property type="entry name" value="PK_Tyr_Ser-Thr"/>
    <property type="match status" value="1"/>
</dbReference>
<gene>
    <name evidence="12" type="ORF">Ddye_009889</name>
</gene>
<dbReference type="FunFam" id="3.30.200.20:FF:000228">
    <property type="entry name" value="Serine/threonine-protein kinase BIK1"/>
    <property type="match status" value="1"/>
</dbReference>
<comment type="catalytic activity">
    <reaction evidence="9">
        <text>L-seryl-[protein] + ATP = O-phospho-L-seryl-[protein] + ADP + H(+)</text>
        <dbReference type="Rhea" id="RHEA:17989"/>
        <dbReference type="Rhea" id="RHEA-COMP:9863"/>
        <dbReference type="Rhea" id="RHEA-COMP:11604"/>
        <dbReference type="ChEBI" id="CHEBI:15378"/>
        <dbReference type="ChEBI" id="CHEBI:29999"/>
        <dbReference type="ChEBI" id="CHEBI:30616"/>
        <dbReference type="ChEBI" id="CHEBI:83421"/>
        <dbReference type="ChEBI" id="CHEBI:456216"/>
        <dbReference type="EC" id="2.7.11.1"/>
    </reaction>
</comment>
<sequence>MSLLLASSHGAAASLSSRRSDDEKANPNDKKLATSNLKQFSFKELKIATKNFSPDAMMGGGDFGRVYKGWVDEKTLAPSAVMGNGMAVAIRKLDPHSHQGFEEWQSEVNILGRHYHPNIISLLGYCWEGEMLILVYEFMQKGSLDNHLFRRGAIQLSWDIRLKIAIGAARGLAFLHTLEKKIVHRGCNPSNILLDENYNVRLSDFGMSMRGPCDEESFVNTTVDGTLGYLAPEYVATGNLYIKRDVYSFGVVLLELLTGLKAVDPCLPDGQQSFVEWLKPKLSLKEELETIMDVRMAGQYSAMEAFQAAELSHKCLDWNPENRPSMKEVVEENM</sequence>
<dbReference type="PROSITE" id="PS50011">
    <property type="entry name" value="PROTEIN_KINASE_DOM"/>
    <property type="match status" value="1"/>
</dbReference>
<evidence type="ECO:0000256" key="6">
    <source>
        <dbReference type="ARBA" id="ARBA00022777"/>
    </source>
</evidence>
<reference evidence="12" key="1">
    <citation type="journal article" date="2023" name="Plant J.">
        <title>Genome sequences and population genomics provide insights into the demographic history, inbreeding, and mutation load of two 'living fossil' tree species of Dipteronia.</title>
        <authorList>
            <person name="Feng Y."/>
            <person name="Comes H.P."/>
            <person name="Chen J."/>
            <person name="Zhu S."/>
            <person name="Lu R."/>
            <person name="Zhang X."/>
            <person name="Li P."/>
            <person name="Qiu J."/>
            <person name="Olsen K.M."/>
            <person name="Qiu Y."/>
        </authorList>
    </citation>
    <scope>NUCLEOTIDE SEQUENCE</scope>
    <source>
        <strain evidence="12">KIB01</strain>
    </source>
</reference>
<evidence type="ECO:0000313" key="13">
    <source>
        <dbReference type="Proteomes" id="UP001280121"/>
    </source>
</evidence>
<feature type="compositionally biased region" description="Basic and acidic residues" evidence="10">
    <location>
        <begin position="18"/>
        <end position="30"/>
    </location>
</feature>
<feature type="domain" description="Protein kinase" evidence="11">
    <location>
        <begin position="52"/>
        <end position="334"/>
    </location>
</feature>
<evidence type="ECO:0000256" key="1">
    <source>
        <dbReference type="ARBA" id="ARBA00004236"/>
    </source>
</evidence>
<dbReference type="InterPro" id="IPR050823">
    <property type="entry name" value="Plant_Ser_Thr_Prot_Kinase"/>
</dbReference>
<dbReference type="Gene3D" id="3.30.200.20">
    <property type="entry name" value="Phosphorylase Kinase, domain 1"/>
    <property type="match status" value="1"/>
</dbReference>
<keyword evidence="5" id="KW-0547">Nucleotide-binding</keyword>
<evidence type="ECO:0000313" key="12">
    <source>
        <dbReference type="EMBL" id="KAK2656837.1"/>
    </source>
</evidence>
<dbReference type="GO" id="GO:0005886">
    <property type="term" value="C:plasma membrane"/>
    <property type="evidence" value="ECO:0007669"/>
    <property type="project" value="UniProtKB-SubCell"/>
</dbReference>
<organism evidence="12 13">
    <name type="scientific">Dipteronia dyeriana</name>
    <dbReference type="NCBI Taxonomy" id="168575"/>
    <lineage>
        <taxon>Eukaryota</taxon>
        <taxon>Viridiplantae</taxon>
        <taxon>Streptophyta</taxon>
        <taxon>Embryophyta</taxon>
        <taxon>Tracheophyta</taxon>
        <taxon>Spermatophyta</taxon>
        <taxon>Magnoliopsida</taxon>
        <taxon>eudicotyledons</taxon>
        <taxon>Gunneridae</taxon>
        <taxon>Pentapetalae</taxon>
        <taxon>rosids</taxon>
        <taxon>malvids</taxon>
        <taxon>Sapindales</taxon>
        <taxon>Sapindaceae</taxon>
        <taxon>Hippocastanoideae</taxon>
        <taxon>Acereae</taxon>
        <taxon>Dipteronia</taxon>
    </lineage>
</organism>
<proteinExistence type="predicted"/>
<dbReference type="InterPro" id="IPR011009">
    <property type="entry name" value="Kinase-like_dom_sf"/>
</dbReference>
<evidence type="ECO:0000256" key="10">
    <source>
        <dbReference type="SAM" id="MobiDB-lite"/>
    </source>
</evidence>
<protein>
    <recommendedName>
        <fullName evidence="2">non-specific serine/threonine protein kinase</fullName>
        <ecNumber evidence="2">2.7.11.1</ecNumber>
    </recommendedName>
</protein>
<keyword evidence="6" id="KW-0418">Kinase</keyword>
<evidence type="ECO:0000256" key="4">
    <source>
        <dbReference type="ARBA" id="ARBA00022679"/>
    </source>
</evidence>
<dbReference type="GO" id="GO:0005524">
    <property type="term" value="F:ATP binding"/>
    <property type="evidence" value="ECO:0007669"/>
    <property type="project" value="UniProtKB-KW"/>
</dbReference>
<name>A0AAD9XCN2_9ROSI</name>
<evidence type="ECO:0000256" key="2">
    <source>
        <dbReference type="ARBA" id="ARBA00012513"/>
    </source>
</evidence>
<evidence type="ECO:0000256" key="9">
    <source>
        <dbReference type="ARBA" id="ARBA00048679"/>
    </source>
</evidence>
<dbReference type="AlphaFoldDB" id="A0AAD9XCN2"/>
<feature type="region of interest" description="Disordered" evidence="10">
    <location>
        <begin position="1"/>
        <end position="30"/>
    </location>
</feature>
<dbReference type="EMBL" id="JANJYI010000003">
    <property type="protein sequence ID" value="KAK2656837.1"/>
    <property type="molecule type" value="Genomic_DNA"/>
</dbReference>
<keyword evidence="13" id="KW-1185">Reference proteome</keyword>
<dbReference type="InterPro" id="IPR000719">
    <property type="entry name" value="Prot_kinase_dom"/>
</dbReference>
<dbReference type="Gene3D" id="1.10.510.10">
    <property type="entry name" value="Transferase(Phosphotransferase) domain 1"/>
    <property type="match status" value="1"/>
</dbReference>
<accession>A0AAD9XCN2</accession>
<evidence type="ECO:0000256" key="3">
    <source>
        <dbReference type="ARBA" id="ARBA00022475"/>
    </source>
</evidence>
<comment type="caution">
    <text evidence="12">The sequence shown here is derived from an EMBL/GenBank/DDBJ whole genome shotgun (WGS) entry which is preliminary data.</text>
</comment>
<evidence type="ECO:0000256" key="5">
    <source>
        <dbReference type="ARBA" id="ARBA00022741"/>
    </source>
</evidence>
<keyword evidence="4" id="KW-0808">Transferase</keyword>
<feature type="compositionally biased region" description="Low complexity" evidence="10">
    <location>
        <begin position="1"/>
        <end position="17"/>
    </location>
</feature>
<evidence type="ECO:0000256" key="8">
    <source>
        <dbReference type="ARBA" id="ARBA00047899"/>
    </source>
</evidence>
<evidence type="ECO:0000256" key="7">
    <source>
        <dbReference type="ARBA" id="ARBA00022840"/>
    </source>
</evidence>
<dbReference type="Proteomes" id="UP001280121">
    <property type="component" value="Unassembled WGS sequence"/>
</dbReference>
<dbReference type="PANTHER" id="PTHR45621">
    <property type="entry name" value="OS01G0588500 PROTEIN-RELATED"/>
    <property type="match status" value="1"/>
</dbReference>
<comment type="subcellular location">
    <subcellularLocation>
        <location evidence="1">Cell membrane</location>
    </subcellularLocation>
</comment>
<dbReference type="GO" id="GO:0004674">
    <property type="term" value="F:protein serine/threonine kinase activity"/>
    <property type="evidence" value="ECO:0007669"/>
    <property type="project" value="UniProtKB-EC"/>
</dbReference>
<evidence type="ECO:0000259" key="11">
    <source>
        <dbReference type="PROSITE" id="PS50011"/>
    </source>
</evidence>
<dbReference type="FunFam" id="1.10.510.10:FF:000095">
    <property type="entry name" value="protein STRUBBELIG-RECEPTOR FAMILY 8"/>
    <property type="match status" value="1"/>
</dbReference>
<dbReference type="InterPro" id="IPR001245">
    <property type="entry name" value="Ser-Thr/Tyr_kinase_cat_dom"/>
</dbReference>
<dbReference type="EC" id="2.7.11.1" evidence="2"/>
<keyword evidence="7" id="KW-0067">ATP-binding</keyword>
<keyword evidence="3" id="KW-0472">Membrane</keyword>
<comment type="catalytic activity">
    <reaction evidence="8">
        <text>L-threonyl-[protein] + ATP = O-phospho-L-threonyl-[protein] + ADP + H(+)</text>
        <dbReference type="Rhea" id="RHEA:46608"/>
        <dbReference type="Rhea" id="RHEA-COMP:11060"/>
        <dbReference type="Rhea" id="RHEA-COMP:11605"/>
        <dbReference type="ChEBI" id="CHEBI:15378"/>
        <dbReference type="ChEBI" id="CHEBI:30013"/>
        <dbReference type="ChEBI" id="CHEBI:30616"/>
        <dbReference type="ChEBI" id="CHEBI:61977"/>
        <dbReference type="ChEBI" id="CHEBI:456216"/>
        <dbReference type="EC" id="2.7.11.1"/>
    </reaction>
</comment>
<keyword evidence="3" id="KW-1003">Cell membrane</keyword>